<protein>
    <submittedName>
        <fullName evidence="9">Aminotransferase V</fullName>
    </submittedName>
</protein>
<dbReference type="Gene3D" id="3.90.1150.10">
    <property type="entry name" value="Aspartate Aminotransferase, domain 1"/>
    <property type="match status" value="1"/>
</dbReference>
<dbReference type="GO" id="GO:0008483">
    <property type="term" value="F:transaminase activity"/>
    <property type="evidence" value="ECO:0007669"/>
    <property type="project" value="UniProtKB-KW"/>
</dbReference>
<keyword evidence="6" id="KW-0411">Iron-sulfur</keyword>
<gene>
    <name evidence="9" type="ORF">ABM34_01750</name>
</gene>
<evidence type="ECO:0000256" key="2">
    <source>
        <dbReference type="ARBA" id="ARBA00006490"/>
    </source>
</evidence>
<dbReference type="FunFam" id="3.40.640.10:FF:000084">
    <property type="entry name" value="IscS-like cysteine desulfurase"/>
    <property type="match status" value="1"/>
</dbReference>
<organism evidence="9 10">
    <name type="scientific">Companilactobacillus ginsenosidimutans</name>
    <dbReference type="NCBI Taxonomy" id="1007676"/>
    <lineage>
        <taxon>Bacteria</taxon>
        <taxon>Bacillati</taxon>
        <taxon>Bacillota</taxon>
        <taxon>Bacilli</taxon>
        <taxon>Lactobacillales</taxon>
        <taxon>Lactobacillaceae</taxon>
        <taxon>Companilactobacillus</taxon>
    </lineage>
</organism>
<keyword evidence="4" id="KW-0663">Pyridoxal phosphate</keyword>
<evidence type="ECO:0000256" key="6">
    <source>
        <dbReference type="ARBA" id="ARBA00023014"/>
    </source>
</evidence>
<keyword evidence="9" id="KW-0808">Transferase</keyword>
<evidence type="ECO:0000256" key="3">
    <source>
        <dbReference type="ARBA" id="ARBA00022723"/>
    </source>
</evidence>
<dbReference type="PANTHER" id="PTHR11601">
    <property type="entry name" value="CYSTEINE DESULFURYLASE FAMILY MEMBER"/>
    <property type="match status" value="1"/>
</dbReference>
<reference evidence="10" key="1">
    <citation type="submission" date="2015-07" db="EMBL/GenBank/DDBJ databases">
        <title>Lactobacillus ginsenosidimutans/EMML 3141/ whole genome sequencing.</title>
        <authorList>
            <person name="Kim M.K."/>
            <person name="Im W.-T."/>
            <person name="Srinivasan S."/>
            <person name="Lee J.-J."/>
        </authorList>
    </citation>
    <scope>NUCLEOTIDE SEQUENCE [LARGE SCALE GENOMIC DNA]</scope>
    <source>
        <strain evidence="10">EMML 3041</strain>
    </source>
</reference>
<dbReference type="GO" id="GO:0051536">
    <property type="term" value="F:iron-sulfur cluster binding"/>
    <property type="evidence" value="ECO:0007669"/>
    <property type="project" value="UniProtKB-KW"/>
</dbReference>
<evidence type="ECO:0000256" key="1">
    <source>
        <dbReference type="ARBA" id="ARBA00001933"/>
    </source>
</evidence>
<dbReference type="PIRSF" id="PIRSF005572">
    <property type="entry name" value="NifS"/>
    <property type="match status" value="1"/>
</dbReference>
<sequence length="381" mass="42477">MIYFDNSATTKIDDSVLKTYNIASQEYFGNPSSLHKLGLKAFELLESSRKKIAELMGFKPHEVFFTSGGTEGNNWIIKGTAFKKREFGKHIITSSIEHPSVMNTMAQLEQLGYEVTYLPVDKTGHVSVDDLKNAIRDDTILVSVMAVNNEIGSIEPIKGIARVLDDYPSISFHVDGTQAIGKGIEDQFIDQRVDYYTFSGHKFHAPRGIGFIYMKEGKQLEPLLAGGGQEKGQRSGTENTPAIAAMARALRLLKDNEDKKAAEMLKLKTMLINHLNSLDNTHVFSKLSDDFAPHIVCFTLDGVRGETTVHTFEDRDIYISTTSACSSKKGLESSTLKAMNTRENIATSAIRVSLDENNTEAEMKEFIKNLDEIHDHFQILN</sequence>
<dbReference type="InterPro" id="IPR015421">
    <property type="entry name" value="PyrdxlP-dep_Trfase_major"/>
</dbReference>
<evidence type="ECO:0000256" key="4">
    <source>
        <dbReference type="ARBA" id="ARBA00022898"/>
    </source>
</evidence>
<accession>A0A0H4QY70</accession>
<dbReference type="Proteomes" id="UP000036106">
    <property type="component" value="Chromosome"/>
</dbReference>
<comment type="cofactor">
    <cofactor evidence="1 7">
        <name>pyridoxal 5'-phosphate</name>
        <dbReference type="ChEBI" id="CHEBI:597326"/>
    </cofactor>
</comment>
<dbReference type="AlphaFoldDB" id="A0A0H4QY70"/>
<keyword evidence="9" id="KW-0032">Aminotransferase</keyword>
<dbReference type="KEGG" id="lgn:ABM34_01750"/>
<dbReference type="InterPro" id="IPR015424">
    <property type="entry name" value="PyrdxlP-dep_Trfase"/>
</dbReference>
<dbReference type="InterPro" id="IPR020578">
    <property type="entry name" value="Aminotrans_V_PyrdxlP_BS"/>
</dbReference>
<evidence type="ECO:0000313" key="10">
    <source>
        <dbReference type="Proteomes" id="UP000036106"/>
    </source>
</evidence>
<proteinExistence type="inferred from homology"/>
<dbReference type="PROSITE" id="PS00595">
    <property type="entry name" value="AA_TRANSFER_CLASS_5"/>
    <property type="match status" value="1"/>
</dbReference>
<dbReference type="GO" id="GO:0031071">
    <property type="term" value="F:cysteine desulfurase activity"/>
    <property type="evidence" value="ECO:0007669"/>
    <property type="project" value="UniProtKB-ARBA"/>
</dbReference>
<dbReference type="Gene3D" id="3.40.640.10">
    <property type="entry name" value="Type I PLP-dependent aspartate aminotransferase-like (Major domain)"/>
    <property type="match status" value="1"/>
</dbReference>
<keyword evidence="5" id="KW-0408">Iron</keyword>
<evidence type="ECO:0000256" key="5">
    <source>
        <dbReference type="ARBA" id="ARBA00023004"/>
    </source>
</evidence>
<dbReference type="EMBL" id="CP012034">
    <property type="protein sequence ID" value="AKP66395.1"/>
    <property type="molecule type" value="Genomic_DNA"/>
</dbReference>
<dbReference type="SUPFAM" id="SSF53383">
    <property type="entry name" value="PLP-dependent transferases"/>
    <property type="match status" value="1"/>
</dbReference>
<keyword evidence="3" id="KW-0479">Metal-binding</keyword>
<evidence type="ECO:0000256" key="7">
    <source>
        <dbReference type="RuleBase" id="RU004504"/>
    </source>
</evidence>
<dbReference type="Gene3D" id="1.10.260.50">
    <property type="match status" value="1"/>
</dbReference>
<name>A0A0H4QY70_9LACO</name>
<dbReference type="RefSeq" id="WP_048702702.1">
    <property type="nucleotide sequence ID" value="NZ_CP012034.1"/>
</dbReference>
<evidence type="ECO:0000259" key="8">
    <source>
        <dbReference type="Pfam" id="PF00266"/>
    </source>
</evidence>
<dbReference type="PATRIC" id="fig|1007676.4.peg.366"/>
<feature type="domain" description="Aminotransferase class V" evidence="8">
    <location>
        <begin position="2"/>
        <end position="365"/>
    </location>
</feature>
<dbReference type="GO" id="GO:0046872">
    <property type="term" value="F:metal ion binding"/>
    <property type="evidence" value="ECO:0007669"/>
    <property type="project" value="UniProtKB-KW"/>
</dbReference>
<comment type="similarity">
    <text evidence="2">Belongs to the class-V pyridoxal-phosphate-dependent aminotransferase family. NifS/IscS subfamily.</text>
</comment>
<dbReference type="Pfam" id="PF00266">
    <property type="entry name" value="Aminotran_5"/>
    <property type="match status" value="1"/>
</dbReference>
<dbReference type="PANTHER" id="PTHR11601:SF50">
    <property type="entry name" value="CYSTEINE DESULFURASE ISCS 2-RELATED"/>
    <property type="match status" value="1"/>
</dbReference>
<evidence type="ECO:0000313" key="9">
    <source>
        <dbReference type="EMBL" id="AKP66395.1"/>
    </source>
</evidence>
<dbReference type="InterPro" id="IPR016454">
    <property type="entry name" value="Cysteine_dSase"/>
</dbReference>
<dbReference type="InterPro" id="IPR015422">
    <property type="entry name" value="PyrdxlP-dep_Trfase_small"/>
</dbReference>
<dbReference type="InterPro" id="IPR000192">
    <property type="entry name" value="Aminotrans_V_dom"/>
</dbReference>
<dbReference type="STRING" id="1007676.ABM34_01750"/>
<dbReference type="OrthoDB" id="9808002at2"/>
<keyword evidence="10" id="KW-1185">Reference proteome</keyword>